<dbReference type="PANTHER" id="PTHR43619">
    <property type="entry name" value="S-ADENOSYL-L-METHIONINE-DEPENDENT METHYLTRANSFERASE YKTD-RELATED"/>
    <property type="match status" value="1"/>
</dbReference>
<dbReference type="InterPro" id="IPR016874">
    <property type="entry name" value="TcmP-like"/>
</dbReference>
<dbReference type="RefSeq" id="WP_132508685.1">
    <property type="nucleotide sequence ID" value="NZ_SMKP01000033.1"/>
</dbReference>
<gene>
    <name evidence="3" type="ORF">E1294_14360</name>
</gene>
<dbReference type="Pfam" id="PF04072">
    <property type="entry name" value="LCM"/>
    <property type="match status" value="1"/>
</dbReference>
<dbReference type="GO" id="GO:0032259">
    <property type="term" value="P:methylation"/>
    <property type="evidence" value="ECO:0007669"/>
    <property type="project" value="UniProtKB-KW"/>
</dbReference>
<name>A0A4R4WV22_9ACTN</name>
<evidence type="ECO:0000256" key="1">
    <source>
        <dbReference type="ARBA" id="ARBA00022603"/>
    </source>
</evidence>
<dbReference type="PANTHER" id="PTHR43619:SF2">
    <property type="entry name" value="S-ADENOSYL-L-METHIONINE-DEPENDENT METHYLTRANSFERASES SUPERFAMILY PROTEIN"/>
    <property type="match status" value="1"/>
</dbReference>
<keyword evidence="4" id="KW-1185">Reference proteome</keyword>
<sequence length="272" mass="30816">MGVILPTLTPLQETLWVTLCGRALDSRLPRPILGDRRAYEIVRKTGYDHRKLRWSAASAIDVAHRAKKLDEIAQQFIARHPHAIGIDLGAGLDTRALRIDPPPTADWYDVDFPEVVDARHRVIPDRPHTHTIGADLTEPGWLEALPADRPAVIVADGVLPFLSQKEMITLLDRLTSHFPSGEVAFNVYTRFTVWAAKRYSGTQFLVPLFKSPGFDRLDPVRWNPRLTLIRHILLTREPEVDQFPTALRLWTRLSALSAAFSRLGTTVAHYRF</sequence>
<evidence type="ECO:0000313" key="4">
    <source>
        <dbReference type="Proteomes" id="UP000294543"/>
    </source>
</evidence>
<dbReference type="Gene3D" id="3.40.50.150">
    <property type="entry name" value="Vaccinia Virus protein VP39"/>
    <property type="match status" value="1"/>
</dbReference>
<dbReference type="PIRSF" id="PIRSF028177">
    <property type="entry name" value="Polyketide_synth_Omtfrase_TcmP"/>
    <property type="match status" value="1"/>
</dbReference>
<keyword evidence="2 3" id="KW-0808">Transferase</keyword>
<dbReference type="InterPro" id="IPR029063">
    <property type="entry name" value="SAM-dependent_MTases_sf"/>
</dbReference>
<dbReference type="OrthoDB" id="9800233at2"/>
<dbReference type="SUPFAM" id="SSF53335">
    <property type="entry name" value="S-adenosyl-L-methionine-dependent methyltransferases"/>
    <property type="match status" value="1"/>
</dbReference>
<dbReference type="Proteomes" id="UP000294543">
    <property type="component" value="Unassembled WGS sequence"/>
</dbReference>
<evidence type="ECO:0000313" key="3">
    <source>
        <dbReference type="EMBL" id="TDD21613.1"/>
    </source>
</evidence>
<dbReference type="GO" id="GO:0008168">
    <property type="term" value="F:methyltransferase activity"/>
    <property type="evidence" value="ECO:0007669"/>
    <property type="project" value="UniProtKB-KW"/>
</dbReference>
<dbReference type="InterPro" id="IPR007213">
    <property type="entry name" value="Ppm1/Ppm2/Tcmp"/>
</dbReference>
<dbReference type="AlphaFoldDB" id="A0A4R4WV22"/>
<accession>A0A4R4WV22</accession>
<keyword evidence="1 3" id="KW-0489">Methyltransferase</keyword>
<organism evidence="3 4">
    <name type="scientific">Nonomuraea diastatica</name>
    <dbReference type="NCBI Taxonomy" id="1848329"/>
    <lineage>
        <taxon>Bacteria</taxon>
        <taxon>Bacillati</taxon>
        <taxon>Actinomycetota</taxon>
        <taxon>Actinomycetes</taxon>
        <taxon>Streptosporangiales</taxon>
        <taxon>Streptosporangiaceae</taxon>
        <taxon>Nonomuraea</taxon>
    </lineage>
</organism>
<evidence type="ECO:0000256" key="2">
    <source>
        <dbReference type="ARBA" id="ARBA00022679"/>
    </source>
</evidence>
<dbReference type="EMBL" id="SMKP01000033">
    <property type="protein sequence ID" value="TDD21613.1"/>
    <property type="molecule type" value="Genomic_DNA"/>
</dbReference>
<proteinExistence type="predicted"/>
<protein>
    <submittedName>
        <fullName evidence="3">Class I SAM-dependent methyltransferase</fullName>
    </submittedName>
</protein>
<comment type="caution">
    <text evidence="3">The sequence shown here is derived from an EMBL/GenBank/DDBJ whole genome shotgun (WGS) entry which is preliminary data.</text>
</comment>
<reference evidence="3 4" key="1">
    <citation type="submission" date="2019-03" db="EMBL/GenBank/DDBJ databases">
        <title>Draft genome sequences of novel Actinobacteria.</title>
        <authorList>
            <person name="Sahin N."/>
            <person name="Ay H."/>
            <person name="Saygin H."/>
        </authorList>
    </citation>
    <scope>NUCLEOTIDE SEQUENCE [LARGE SCALE GENOMIC DNA]</scope>
    <source>
        <strain evidence="3 4">KC712</strain>
    </source>
</reference>